<dbReference type="Proteomes" id="UP000271098">
    <property type="component" value="Unassembled WGS sequence"/>
</dbReference>
<keyword evidence="2" id="KW-1185">Reference proteome</keyword>
<dbReference type="AlphaFoldDB" id="A0A183DK51"/>
<reference evidence="1 2" key="2">
    <citation type="submission" date="2018-11" db="EMBL/GenBank/DDBJ databases">
        <authorList>
            <consortium name="Pathogen Informatics"/>
        </authorList>
    </citation>
    <scope>NUCLEOTIDE SEQUENCE [LARGE SCALE GENOMIC DNA]</scope>
</reference>
<evidence type="ECO:0000313" key="1">
    <source>
        <dbReference type="EMBL" id="VDK68174.1"/>
    </source>
</evidence>
<name>A0A183DK51_9BILA</name>
<evidence type="ECO:0000313" key="2">
    <source>
        <dbReference type="Proteomes" id="UP000271098"/>
    </source>
</evidence>
<dbReference type="OrthoDB" id="153872at2759"/>
<organism evidence="3">
    <name type="scientific">Gongylonema pulchrum</name>
    <dbReference type="NCBI Taxonomy" id="637853"/>
    <lineage>
        <taxon>Eukaryota</taxon>
        <taxon>Metazoa</taxon>
        <taxon>Ecdysozoa</taxon>
        <taxon>Nematoda</taxon>
        <taxon>Chromadorea</taxon>
        <taxon>Rhabditida</taxon>
        <taxon>Spirurina</taxon>
        <taxon>Spiruromorpha</taxon>
        <taxon>Spiruroidea</taxon>
        <taxon>Gongylonematidae</taxon>
        <taxon>Gongylonema</taxon>
    </lineage>
</organism>
<proteinExistence type="predicted"/>
<evidence type="ECO:0000313" key="3">
    <source>
        <dbReference type="WBParaSite" id="GPUH_0000910201-mRNA-1"/>
    </source>
</evidence>
<accession>A0A183DK51</accession>
<reference evidence="3" key="1">
    <citation type="submission" date="2016-06" db="UniProtKB">
        <authorList>
            <consortium name="WormBaseParasite"/>
        </authorList>
    </citation>
    <scope>IDENTIFICATION</scope>
</reference>
<protein>
    <submittedName>
        <fullName evidence="3">TAFII55_N domain-containing protein</fullName>
    </submittedName>
</protein>
<sequence>MSAGSSKILAKKVPQHVADVVEEVQDWENHVIIRFPEDVTPKISKLLPFIICISSTATLSRRVNNF</sequence>
<dbReference type="EMBL" id="UYRT01028680">
    <property type="protein sequence ID" value="VDK68174.1"/>
    <property type="molecule type" value="Genomic_DNA"/>
</dbReference>
<gene>
    <name evidence="1" type="ORF">GPUH_LOCUS9094</name>
</gene>
<dbReference type="WBParaSite" id="GPUH_0000910201-mRNA-1">
    <property type="protein sequence ID" value="GPUH_0000910201-mRNA-1"/>
    <property type="gene ID" value="GPUH_0000910201"/>
</dbReference>